<reference evidence="2" key="1">
    <citation type="submission" date="2021-01" db="EMBL/GenBank/DDBJ databases">
        <authorList>
            <person name="Corre E."/>
            <person name="Pelletier E."/>
            <person name="Niang G."/>
            <person name="Scheremetjew M."/>
            <person name="Finn R."/>
            <person name="Kale V."/>
            <person name="Holt S."/>
            <person name="Cochrane G."/>
            <person name="Meng A."/>
            <person name="Brown T."/>
            <person name="Cohen L."/>
        </authorList>
    </citation>
    <scope>NUCLEOTIDE SEQUENCE</scope>
    <source>
        <strain evidence="2">CCMP722</strain>
    </source>
</reference>
<dbReference type="PROSITE" id="PS50096">
    <property type="entry name" value="IQ"/>
    <property type="match status" value="1"/>
</dbReference>
<accession>A0A7S0N4J0</accession>
<organism evidence="2">
    <name type="scientific">Pyramimonas obovata</name>
    <dbReference type="NCBI Taxonomy" id="1411642"/>
    <lineage>
        <taxon>Eukaryota</taxon>
        <taxon>Viridiplantae</taxon>
        <taxon>Chlorophyta</taxon>
        <taxon>Pyramimonadophyceae</taxon>
        <taxon>Pyramimonadales</taxon>
        <taxon>Pyramimonadaceae</taxon>
        <taxon>Pyramimonas</taxon>
        <taxon>Pyramimonas incertae sedis</taxon>
    </lineage>
</organism>
<evidence type="ECO:0000256" key="1">
    <source>
        <dbReference type="SAM" id="MobiDB-lite"/>
    </source>
</evidence>
<protein>
    <submittedName>
        <fullName evidence="2">Uncharacterized protein</fullName>
    </submittedName>
</protein>
<dbReference type="EMBL" id="HBFA01011249">
    <property type="protein sequence ID" value="CAD8659421.1"/>
    <property type="molecule type" value="Transcribed_RNA"/>
</dbReference>
<sequence length="440" mass="49813">MNPVEVTSKAPHRLKRRGRSFSRRKADYSALLEPEDGGTSRRSSLLGESPGSNKPKRRSSRRQSLMSTAESVLMDGDPGGEDAAVRGKLGRRSSFASTVEGSVDDASASPSRRGSIAETTATGEEGRSGSPTKRAPSKLSKSKTASMKKDGTKVDKYGKSVNLNLISGFVKDEETMDEADWAEVGKTKMDKKALKLIHFMRLFANSFSITCDMLMSLLGIVGNGGFCTNEGIKARDSYRVNAVLAFYEYLIDRAAFSHVMRSLNKEEQVAVAQRLGWMNLLDMRRPDGIFYYLRIAIPEERAVANKLNKLAVRIKEPRSCWEGLACSIHGVWRPLYVKEDANMWSTILVSSHALVGDLGLICFTFTGTKAPIHRHHVVMLQKTWRMLITRNWFRRMRLLITTIQTRWKNKFRRRKIAQRWRKAVQEAERRVREQNAEDFW</sequence>
<feature type="region of interest" description="Disordered" evidence="1">
    <location>
        <begin position="1"/>
        <end position="151"/>
    </location>
</feature>
<feature type="compositionally biased region" description="Basic residues" evidence="1">
    <location>
        <begin position="10"/>
        <end position="23"/>
    </location>
</feature>
<evidence type="ECO:0000313" key="2">
    <source>
        <dbReference type="EMBL" id="CAD8659421.1"/>
    </source>
</evidence>
<dbReference type="AlphaFoldDB" id="A0A7S0N4J0"/>
<proteinExistence type="predicted"/>
<feature type="compositionally biased region" description="Polar residues" evidence="1">
    <location>
        <begin position="108"/>
        <end position="122"/>
    </location>
</feature>
<name>A0A7S0N4J0_9CHLO</name>
<gene>
    <name evidence="2" type="ORF">POBO1169_LOCUS5865</name>
</gene>